<dbReference type="RefSeq" id="WP_058258141.1">
    <property type="nucleotide sequence ID" value="NZ_DUPS01000050.1"/>
</dbReference>
<dbReference type="Pfam" id="PF13419">
    <property type="entry name" value="HAD_2"/>
    <property type="match status" value="1"/>
</dbReference>
<evidence type="ECO:0008006" key="3">
    <source>
        <dbReference type="Google" id="ProtNLM"/>
    </source>
</evidence>
<dbReference type="InterPro" id="IPR050155">
    <property type="entry name" value="HAD-like_hydrolase_sf"/>
</dbReference>
<sequence>MGYFDYEKDKEYLICIDSDGCAMDTMDVKHIRCFGPEWIKTFGLEKYQEEGLEYWNKINLYSKTRGINRFKGLAMALEEMERRGLVFDGLDTFIRWTKEAKELSNPALLEACQKTNSLCMELALLWSIRVNRSISQLPKVDKPFPNVKSALDKMEQAADLVVVSSANGQAIEEEWEKHNLKQHTKVLLSQEAGSKAFCITQLLKKGYDPKKVCMVGDAPGDRDAAFSNGVWFYPIVVGKEEISWKKLKDEAFPRLLSGKFDKAYQEELLKDFNQALGI</sequence>
<evidence type="ECO:0000313" key="1">
    <source>
        <dbReference type="EMBL" id="CUH92802.1"/>
    </source>
</evidence>
<dbReference type="PANTHER" id="PTHR43434:SF1">
    <property type="entry name" value="PHOSPHOGLYCOLATE PHOSPHATASE"/>
    <property type="match status" value="1"/>
</dbReference>
<dbReference type="GO" id="GO:0008967">
    <property type="term" value="F:phosphoglycolate phosphatase activity"/>
    <property type="evidence" value="ECO:0007669"/>
    <property type="project" value="TreeGrafter"/>
</dbReference>
<reference evidence="2" key="1">
    <citation type="submission" date="2015-09" db="EMBL/GenBank/DDBJ databases">
        <authorList>
            <person name="Wibberg D."/>
        </authorList>
    </citation>
    <scope>NUCLEOTIDE SEQUENCE [LARGE SCALE GENOMIC DNA]</scope>
    <source>
        <strain evidence="2">SD1D</strain>
    </source>
</reference>
<dbReference type="InterPro" id="IPR023214">
    <property type="entry name" value="HAD_sf"/>
</dbReference>
<dbReference type="InterPro" id="IPR041492">
    <property type="entry name" value="HAD_2"/>
</dbReference>
<protein>
    <recommendedName>
        <fullName evidence="3">HAD family hydrolase</fullName>
    </recommendedName>
</protein>
<evidence type="ECO:0000313" key="2">
    <source>
        <dbReference type="Proteomes" id="UP000196053"/>
    </source>
</evidence>
<keyword evidence="2" id="KW-1185">Reference proteome</keyword>
<dbReference type="SUPFAM" id="SSF56784">
    <property type="entry name" value="HAD-like"/>
    <property type="match status" value="1"/>
</dbReference>
<dbReference type="Proteomes" id="UP000196053">
    <property type="component" value="Chromosome I"/>
</dbReference>
<accession>A0A0K8J5Q8</accession>
<dbReference type="InterPro" id="IPR036412">
    <property type="entry name" value="HAD-like_sf"/>
</dbReference>
<proteinExistence type="predicted"/>
<dbReference type="EMBL" id="LN879430">
    <property type="protein sequence ID" value="CUH92802.1"/>
    <property type="molecule type" value="Genomic_DNA"/>
</dbReference>
<dbReference type="PANTHER" id="PTHR43434">
    <property type="entry name" value="PHOSPHOGLYCOLATE PHOSPHATASE"/>
    <property type="match status" value="1"/>
</dbReference>
<dbReference type="OrthoDB" id="9796026at2"/>
<dbReference type="AlphaFoldDB" id="A0A0K8J5Q8"/>
<dbReference type="KEGG" id="hsd:SD1D_1256"/>
<gene>
    <name evidence="1" type="ORF">SD1D_1256</name>
</gene>
<organism evidence="1 2">
    <name type="scientific">Herbinix luporum</name>
    <dbReference type="NCBI Taxonomy" id="1679721"/>
    <lineage>
        <taxon>Bacteria</taxon>
        <taxon>Bacillati</taxon>
        <taxon>Bacillota</taxon>
        <taxon>Clostridia</taxon>
        <taxon>Lachnospirales</taxon>
        <taxon>Lachnospiraceae</taxon>
        <taxon>Herbinix</taxon>
    </lineage>
</organism>
<dbReference type="Gene3D" id="3.40.50.1000">
    <property type="entry name" value="HAD superfamily/HAD-like"/>
    <property type="match status" value="1"/>
</dbReference>
<name>A0A0K8J5Q8_9FIRM</name>
<dbReference type="GO" id="GO:0006281">
    <property type="term" value="P:DNA repair"/>
    <property type="evidence" value="ECO:0007669"/>
    <property type="project" value="TreeGrafter"/>
</dbReference>